<keyword evidence="9 18" id="KW-0418">Kinase</keyword>
<evidence type="ECO:0000313" key="19">
    <source>
        <dbReference type="Proteomes" id="UP001139179"/>
    </source>
</evidence>
<dbReference type="InterPro" id="IPR005467">
    <property type="entry name" value="His_kinase_dom"/>
</dbReference>
<evidence type="ECO:0000259" key="17">
    <source>
        <dbReference type="PROSITE" id="PS50885"/>
    </source>
</evidence>
<evidence type="ECO:0000256" key="7">
    <source>
        <dbReference type="ARBA" id="ARBA00022692"/>
    </source>
</evidence>
<dbReference type="SMART" id="SM00388">
    <property type="entry name" value="HisKA"/>
    <property type="match status" value="1"/>
</dbReference>
<dbReference type="CDD" id="cd00075">
    <property type="entry name" value="HATPase"/>
    <property type="match status" value="1"/>
</dbReference>
<evidence type="ECO:0000259" key="16">
    <source>
        <dbReference type="PROSITE" id="PS50109"/>
    </source>
</evidence>
<dbReference type="SMART" id="SM00387">
    <property type="entry name" value="HATPase_c"/>
    <property type="match status" value="1"/>
</dbReference>
<evidence type="ECO:0000313" key="18">
    <source>
        <dbReference type="EMBL" id="MCM3715754.1"/>
    </source>
</evidence>
<evidence type="ECO:0000256" key="13">
    <source>
        <dbReference type="ARBA" id="ARBA00023136"/>
    </source>
</evidence>
<evidence type="ECO:0000256" key="6">
    <source>
        <dbReference type="ARBA" id="ARBA00022679"/>
    </source>
</evidence>
<keyword evidence="19" id="KW-1185">Reference proteome</keyword>
<dbReference type="PRINTS" id="PR00344">
    <property type="entry name" value="BCTRLSENSOR"/>
</dbReference>
<evidence type="ECO:0000256" key="3">
    <source>
        <dbReference type="ARBA" id="ARBA00012438"/>
    </source>
</evidence>
<proteinExistence type="predicted"/>
<dbReference type="Gene3D" id="6.10.340.10">
    <property type="match status" value="1"/>
</dbReference>
<dbReference type="PROSITE" id="PS50109">
    <property type="entry name" value="HIS_KIN"/>
    <property type="match status" value="1"/>
</dbReference>
<keyword evidence="5" id="KW-0597">Phosphoprotein</keyword>
<dbReference type="PANTHER" id="PTHR45528:SF1">
    <property type="entry name" value="SENSOR HISTIDINE KINASE CPXA"/>
    <property type="match status" value="1"/>
</dbReference>
<dbReference type="Gene3D" id="3.30.565.10">
    <property type="entry name" value="Histidine kinase-like ATPase, C-terminal domain"/>
    <property type="match status" value="1"/>
</dbReference>
<dbReference type="InterPro" id="IPR003661">
    <property type="entry name" value="HisK_dim/P_dom"/>
</dbReference>
<keyword evidence="8" id="KW-0547">Nucleotide-binding</keyword>
<evidence type="ECO:0000256" key="2">
    <source>
        <dbReference type="ARBA" id="ARBA00004651"/>
    </source>
</evidence>
<evidence type="ECO:0000256" key="1">
    <source>
        <dbReference type="ARBA" id="ARBA00000085"/>
    </source>
</evidence>
<evidence type="ECO:0000256" key="8">
    <source>
        <dbReference type="ARBA" id="ARBA00022741"/>
    </source>
</evidence>
<feature type="transmembrane region" description="Helical" evidence="15">
    <location>
        <begin position="156"/>
        <end position="177"/>
    </location>
</feature>
<evidence type="ECO:0000256" key="4">
    <source>
        <dbReference type="ARBA" id="ARBA00022475"/>
    </source>
</evidence>
<dbReference type="Pfam" id="PF02518">
    <property type="entry name" value="HATPase_c"/>
    <property type="match status" value="1"/>
</dbReference>
<dbReference type="Proteomes" id="UP001139179">
    <property type="component" value="Unassembled WGS sequence"/>
</dbReference>
<dbReference type="InterPro" id="IPR036890">
    <property type="entry name" value="HATPase_C_sf"/>
</dbReference>
<keyword evidence="10" id="KW-0067">ATP-binding</keyword>
<name>A0A9X2DRR6_9BACI</name>
<evidence type="ECO:0000256" key="11">
    <source>
        <dbReference type="ARBA" id="ARBA00022989"/>
    </source>
</evidence>
<protein>
    <recommendedName>
        <fullName evidence="3">histidine kinase</fullName>
        <ecNumber evidence="3">2.7.13.3</ecNumber>
    </recommendedName>
</protein>
<dbReference type="InterPro" id="IPR004358">
    <property type="entry name" value="Sig_transdc_His_kin-like_C"/>
</dbReference>
<dbReference type="EMBL" id="JAMBOL010000020">
    <property type="protein sequence ID" value="MCM3715754.1"/>
    <property type="molecule type" value="Genomic_DNA"/>
</dbReference>
<evidence type="ECO:0000256" key="5">
    <source>
        <dbReference type="ARBA" id="ARBA00022553"/>
    </source>
</evidence>
<keyword evidence="6" id="KW-0808">Transferase</keyword>
<dbReference type="InterPro" id="IPR003594">
    <property type="entry name" value="HATPase_dom"/>
</dbReference>
<evidence type="ECO:0000256" key="12">
    <source>
        <dbReference type="ARBA" id="ARBA00023012"/>
    </source>
</evidence>
<dbReference type="GO" id="GO:0005886">
    <property type="term" value="C:plasma membrane"/>
    <property type="evidence" value="ECO:0007669"/>
    <property type="project" value="UniProtKB-SubCell"/>
</dbReference>
<dbReference type="PANTHER" id="PTHR45528">
    <property type="entry name" value="SENSOR HISTIDINE KINASE CPXA"/>
    <property type="match status" value="1"/>
</dbReference>
<feature type="domain" description="HAMP" evidence="17">
    <location>
        <begin position="179"/>
        <end position="230"/>
    </location>
</feature>
<sequence>MKLKTWLLLSYFIVMVLPLAGAYFLVASIQAYHHEQNVEEYFQTWSELQAIIDALDDPLLYQPAIDWTSVEELTNAQLSISLYNRDGFTLYSSTPWNTSSFATPLDRLYQDLYKLEQGHRAYSYRQPVFERNEVIGFFEVQVGRSEWLAAVEERSWLTFAGLALLFLVIYTSVILLLNRKLNRRLKLLMEQMTAFANRQEIEEVRTNEDEIGLLTEHFYRMKRQIEDARKAVEKEQKEKEYMIATLSHDLKTPLTSIRAYTEEILHSGDRLAEEERKEYHMIVLDKANYMKQMLDDLLMFTLMQSSNYEMTFVKVEGQEFFEMLVADYEPLCREKGITIHVSCEVSGAYFVNPQQLMRVADNLMSNAILHTAPGKTIWLAVFSDTRRQPEWLFPFAAEQMPFAEEALYLVVQNEGKGVKKEQGPYVFDPLYQADQARTKKESRGTGLGLSITKQIIEKHGGEVWFFSEEESGTCVICRLPKHEGEGEEDEQKEFR</sequence>
<dbReference type="SUPFAM" id="SSF55874">
    <property type="entry name" value="ATPase domain of HSP90 chaperone/DNA topoisomerase II/histidine kinase"/>
    <property type="match status" value="1"/>
</dbReference>
<evidence type="ECO:0000256" key="14">
    <source>
        <dbReference type="SAM" id="Coils"/>
    </source>
</evidence>
<gene>
    <name evidence="18" type="ORF">M3202_16950</name>
</gene>
<evidence type="ECO:0000256" key="15">
    <source>
        <dbReference type="SAM" id="Phobius"/>
    </source>
</evidence>
<dbReference type="AlphaFoldDB" id="A0A9X2DRR6"/>
<dbReference type="InterPro" id="IPR003660">
    <property type="entry name" value="HAMP_dom"/>
</dbReference>
<dbReference type="PROSITE" id="PS50885">
    <property type="entry name" value="HAMP"/>
    <property type="match status" value="1"/>
</dbReference>
<keyword evidence="14" id="KW-0175">Coiled coil</keyword>
<comment type="caution">
    <text evidence="18">The sequence shown here is derived from an EMBL/GenBank/DDBJ whole genome shotgun (WGS) entry which is preliminary data.</text>
</comment>
<keyword evidence="13 15" id="KW-0472">Membrane</keyword>
<dbReference type="GO" id="GO:0000155">
    <property type="term" value="F:phosphorelay sensor kinase activity"/>
    <property type="evidence" value="ECO:0007669"/>
    <property type="project" value="InterPro"/>
</dbReference>
<evidence type="ECO:0000256" key="10">
    <source>
        <dbReference type="ARBA" id="ARBA00022840"/>
    </source>
</evidence>
<keyword evidence="11 15" id="KW-1133">Transmembrane helix</keyword>
<accession>A0A9X2DRR6</accession>
<feature type="domain" description="Histidine kinase" evidence="16">
    <location>
        <begin position="245"/>
        <end position="483"/>
    </location>
</feature>
<dbReference type="RefSeq" id="WP_251224460.1">
    <property type="nucleotide sequence ID" value="NZ_JAMBOL010000020.1"/>
</dbReference>
<comment type="subcellular location">
    <subcellularLocation>
        <location evidence="2">Cell membrane</location>
        <topology evidence="2">Multi-pass membrane protein</topology>
    </subcellularLocation>
</comment>
<evidence type="ECO:0000256" key="9">
    <source>
        <dbReference type="ARBA" id="ARBA00022777"/>
    </source>
</evidence>
<dbReference type="EC" id="2.7.13.3" evidence="3"/>
<feature type="coiled-coil region" evidence="14">
    <location>
        <begin position="178"/>
        <end position="238"/>
    </location>
</feature>
<keyword evidence="7 15" id="KW-0812">Transmembrane</keyword>
<dbReference type="InterPro" id="IPR050398">
    <property type="entry name" value="HssS/ArlS-like"/>
</dbReference>
<dbReference type="InterPro" id="IPR036097">
    <property type="entry name" value="HisK_dim/P_sf"/>
</dbReference>
<dbReference type="Pfam" id="PF00512">
    <property type="entry name" value="HisKA"/>
    <property type="match status" value="1"/>
</dbReference>
<dbReference type="CDD" id="cd00082">
    <property type="entry name" value="HisKA"/>
    <property type="match status" value="1"/>
</dbReference>
<keyword evidence="4" id="KW-1003">Cell membrane</keyword>
<reference evidence="18" key="1">
    <citation type="submission" date="2022-05" db="EMBL/GenBank/DDBJ databases">
        <title>Comparative Genomics of Spacecraft Associated Microbes.</title>
        <authorList>
            <person name="Tran M.T."/>
            <person name="Wright A."/>
            <person name="Seuylemezian A."/>
            <person name="Eisen J."/>
            <person name="Coil D."/>
        </authorList>
    </citation>
    <scope>NUCLEOTIDE SEQUENCE</scope>
    <source>
        <strain evidence="18">214.1.1</strain>
    </source>
</reference>
<dbReference type="SUPFAM" id="SSF47384">
    <property type="entry name" value="Homodimeric domain of signal transducing histidine kinase"/>
    <property type="match status" value="1"/>
</dbReference>
<comment type="catalytic activity">
    <reaction evidence="1">
        <text>ATP + protein L-histidine = ADP + protein N-phospho-L-histidine.</text>
        <dbReference type="EC" id="2.7.13.3"/>
    </reaction>
</comment>
<dbReference type="GO" id="GO:0005524">
    <property type="term" value="F:ATP binding"/>
    <property type="evidence" value="ECO:0007669"/>
    <property type="project" value="UniProtKB-KW"/>
</dbReference>
<keyword evidence="12" id="KW-0902">Two-component regulatory system</keyword>
<organism evidence="18 19">
    <name type="scientific">Halalkalibacter oceani</name>
    <dbReference type="NCBI Taxonomy" id="1653776"/>
    <lineage>
        <taxon>Bacteria</taxon>
        <taxon>Bacillati</taxon>
        <taxon>Bacillota</taxon>
        <taxon>Bacilli</taxon>
        <taxon>Bacillales</taxon>
        <taxon>Bacillaceae</taxon>
        <taxon>Halalkalibacter</taxon>
    </lineage>
</organism>
<dbReference type="Gene3D" id="1.10.287.130">
    <property type="match status" value="1"/>
</dbReference>